<gene>
    <name evidence="1" type="ORF">D779_2741</name>
</gene>
<keyword evidence="2" id="KW-1185">Reference proteome</keyword>
<evidence type="ECO:0000313" key="2">
    <source>
        <dbReference type="Proteomes" id="UP000019460"/>
    </source>
</evidence>
<name>W9VVD1_9GAMM</name>
<dbReference type="InterPro" id="IPR034660">
    <property type="entry name" value="DinB/YfiT-like"/>
</dbReference>
<sequence length="193" mass="22056">MIGRARDESHPPETRIPAHERLVADLGIRVYASFASPANILRRFSSEAERIIALSGRLTPEQGASPVRIRRFPGIESGSRHWSVYMTLDHLVMVNTAITALIHAICSDRHHDIEIRVEDVRPHADAGPDRVEALSNLVERYAHQIERFGPLTSRSRYPHPWFGPLTARQWHALAAVHNRMHRVQVEKILRRLD</sequence>
<dbReference type="eggNOG" id="ENOG5030DR2">
    <property type="taxonomic scope" value="Bacteria"/>
</dbReference>
<dbReference type="EMBL" id="AONC01000042">
    <property type="protein sequence ID" value="EXJ14340.1"/>
    <property type="molecule type" value="Genomic_DNA"/>
</dbReference>
<evidence type="ECO:0000313" key="1">
    <source>
        <dbReference type="EMBL" id="EXJ14340.1"/>
    </source>
</evidence>
<accession>W9VVD1</accession>
<dbReference type="RefSeq" id="WP_043755244.1">
    <property type="nucleotide sequence ID" value="NZ_AONC01000042.1"/>
</dbReference>
<reference evidence="1 2" key="1">
    <citation type="submission" date="2012-11" db="EMBL/GenBank/DDBJ databases">
        <title>Genome assembly of Thiorhodococcus sp. AK35.</title>
        <authorList>
            <person name="Nupur N."/>
            <person name="Khatri I."/>
            <person name="Subramanian S."/>
            <person name="Pinnaka A."/>
        </authorList>
    </citation>
    <scope>NUCLEOTIDE SEQUENCE [LARGE SCALE GENOMIC DNA]</scope>
    <source>
        <strain evidence="1 2">AK35</strain>
    </source>
</reference>
<comment type="caution">
    <text evidence="1">The sequence shown here is derived from an EMBL/GenBank/DDBJ whole genome shotgun (WGS) entry which is preliminary data.</text>
</comment>
<dbReference type="Proteomes" id="UP000019460">
    <property type="component" value="Unassembled WGS sequence"/>
</dbReference>
<dbReference type="Gene3D" id="1.20.120.450">
    <property type="entry name" value="dinb family like domain"/>
    <property type="match status" value="1"/>
</dbReference>
<proteinExistence type="predicted"/>
<protein>
    <submittedName>
        <fullName evidence="1">Uncharacterized protein</fullName>
    </submittedName>
</protein>
<dbReference type="STRING" id="1249627.D779_2741"/>
<dbReference type="OrthoDB" id="9181047at2"/>
<dbReference type="SUPFAM" id="SSF109854">
    <property type="entry name" value="DinB/YfiT-like putative metalloenzymes"/>
    <property type="match status" value="1"/>
</dbReference>
<organism evidence="1 2">
    <name type="scientific">Imhoffiella purpurea</name>
    <dbReference type="NCBI Taxonomy" id="1249627"/>
    <lineage>
        <taxon>Bacteria</taxon>
        <taxon>Pseudomonadati</taxon>
        <taxon>Pseudomonadota</taxon>
        <taxon>Gammaproteobacteria</taxon>
        <taxon>Chromatiales</taxon>
        <taxon>Chromatiaceae</taxon>
        <taxon>Imhoffiella</taxon>
    </lineage>
</organism>
<dbReference type="AlphaFoldDB" id="W9VVD1"/>